<evidence type="ECO:0000313" key="5">
    <source>
        <dbReference type="Proteomes" id="UP000774000"/>
    </source>
</evidence>
<dbReference type="SMART" id="SM00248">
    <property type="entry name" value="ANK"/>
    <property type="match status" value="1"/>
</dbReference>
<dbReference type="RefSeq" id="WP_204702161.1">
    <property type="nucleotide sequence ID" value="NZ_JAFBDQ010000012.1"/>
</dbReference>
<dbReference type="InterPro" id="IPR036770">
    <property type="entry name" value="Ankyrin_rpt-contain_sf"/>
</dbReference>
<evidence type="ECO:0000256" key="1">
    <source>
        <dbReference type="ARBA" id="ARBA00022737"/>
    </source>
</evidence>
<organism evidence="4 5">
    <name type="scientific">Halanaerobacter jeridensis</name>
    <dbReference type="NCBI Taxonomy" id="706427"/>
    <lineage>
        <taxon>Bacteria</taxon>
        <taxon>Bacillati</taxon>
        <taxon>Bacillota</taxon>
        <taxon>Clostridia</taxon>
        <taxon>Halanaerobiales</taxon>
        <taxon>Halobacteroidaceae</taxon>
        <taxon>Halanaerobacter</taxon>
    </lineage>
</organism>
<feature type="repeat" description="ANK" evidence="3">
    <location>
        <begin position="343"/>
        <end position="375"/>
    </location>
</feature>
<dbReference type="PROSITE" id="PS50297">
    <property type="entry name" value="ANK_REP_REGION"/>
    <property type="match status" value="1"/>
</dbReference>
<reference evidence="4" key="1">
    <citation type="submission" date="2021-01" db="EMBL/GenBank/DDBJ databases">
        <title>Genomic Encyclopedia of Type Strains, Phase IV (KMG-IV): sequencing the most valuable type-strain genomes for metagenomic binning, comparative biology and taxonomic classification.</title>
        <authorList>
            <person name="Goeker M."/>
        </authorList>
    </citation>
    <scope>NUCLEOTIDE SEQUENCE</scope>
    <source>
        <strain evidence="4">DSM 23230</strain>
    </source>
</reference>
<dbReference type="PANTHER" id="PTHR24171">
    <property type="entry name" value="ANKYRIN REPEAT DOMAIN-CONTAINING PROTEIN 39-RELATED"/>
    <property type="match status" value="1"/>
</dbReference>
<evidence type="ECO:0000313" key="4">
    <source>
        <dbReference type="EMBL" id="MBM7557411.1"/>
    </source>
</evidence>
<dbReference type="PROSITE" id="PS50088">
    <property type="entry name" value="ANK_REPEAT"/>
    <property type="match status" value="1"/>
</dbReference>
<name>A0A938XW94_9FIRM</name>
<dbReference type="Gene3D" id="1.25.40.20">
    <property type="entry name" value="Ankyrin repeat-containing domain"/>
    <property type="match status" value="1"/>
</dbReference>
<evidence type="ECO:0000256" key="2">
    <source>
        <dbReference type="ARBA" id="ARBA00023043"/>
    </source>
</evidence>
<evidence type="ECO:0008006" key="6">
    <source>
        <dbReference type="Google" id="ProtNLM"/>
    </source>
</evidence>
<sequence>MLEKNSCQHKFSAAELKQIDKRINLQFELKSRSEIEQLILKAINLLLSTDYSSEIVAEVFQDIFKEQLSCDKLEAGEIKYIVYDLLETADKDNFWTYNFLIKLINKLNYLQGEGLNSNLKQQLISYFSKRINIIENELYVMNQSCATEVETVINLVFKLWEQYEEKIEEKDLLLIKLQLQELDLNPHQAFKIKDFYKYLNNNSELCVQFTSNIAQSEYNKYDVVDMPLVSGLIELDKLINNNNQLCKTIVDKMNGLGIDYDQEEFNLEILNNYLSEEANFNLEQELDVFHFIVELLTDLIRVSINKKKRETGQELIEAIKAEDLTRAKELINSEVEVNIKDKEGRTPLIWAAEKGQEELMMKLMKAGAKLDATDDQGRTVLSRIHSCYQMEVMQRLNQNSN</sequence>
<dbReference type="PANTHER" id="PTHR24171:SF9">
    <property type="entry name" value="ANKYRIN REPEAT DOMAIN-CONTAINING PROTEIN 39"/>
    <property type="match status" value="1"/>
</dbReference>
<dbReference type="InterPro" id="IPR002110">
    <property type="entry name" value="Ankyrin_rpt"/>
</dbReference>
<dbReference type="SUPFAM" id="SSF48403">
    <property type="entry name" value="Ankyrin repeat"/>
    <property type="match status" value="1"/>
</dbReference>
<dbReference type="AlphaFoldDB" id="A0A938XW94"/>
<gene>
    <name evidence="4" type="ORF">JOC47_002277</name>
</gene>
<keyword evidence="1" id="KW-0677">Repeat</keyword>
<comment type="caution">
    <text evidence="4">The sequence shown here is derived from an EMBL/GenBank/DDBJ whole genome shotgun (WGS) entry which is preliminary data.</text>
</comment>
<dbReference type="Pfam" id="PF12796">
    <property type="entry name" value="Ank_2"/>
    <property type="match status" value="1"/>
</dbReference>
<dbReference type="Proteomes" id="UP000774000">
    <property type="component" value="Unassembled WGS sequence"/>
</dbReference>
<dbReference type="EMBL" id="JAFBDQ010000012">
    <property type="protein sequence ID" value="MBM7557411.1"/>
    <property type="molecule type" value="Genomic_DNA"/>
</dbReference>
<accession>A0A938XW94</accession>
<keyword evidence="2 3" id="KW-0040">ANK repeat</keyword>
<evidence type="ECO:0000256" key="3">
    <source>
        <dbReference type="PROSITE-ProRule" id="PRU00023"/>
    </source>
</evidence>
<proteinExistence type="predicted"/>
<protein>
    <recommendedName>
        <fullName evidence="6">Ankyrin repeat protein</fullName>
    </recommendedName>
</protein>
<keyword evidence="5" id="KW-1185">Reference proteome</keyword>